<name>A0A9P7GG96_9AGAR</name>
<dbReference type="OrthoDB" id="3230070at2759"/>
<proteinExistence type="predicted"/>
<evidence type="ECO:0000313" key="2">
    <source>
        <dbReference type="Proteomes" id="UP000717328"/>
    </source>
</evidence>
<dbReference type="AlphaFoldDB" id="A0A9P7GG96"/>
<reference evidence="1" key="1">
    <citation type="submission" date="2021-02" db="EMBL/GenBank/DDBJ databases">
        <authorList>
            <person name="Nieuwenhuis M."/>
            <person name="Van De Peppel L.J.J."/>
        </authorList>
    </citation>
    <scope>NUCLEOTIDE SEQUENCE</scope>
    <source>
        <strain evidence="1">D49</strain>
    </source>
</reference>
<protein>
    <submittedName>
        <fullName evidence="1">Uncharacterized protein</fullName>
    </submittedName>
</protein>
<dbReference type="Proteomes" id="UP000717328">
    <property type="component" value="Unassembled WGS sequence"/>
</dbReference>
<sequence>MLIVTHSSKHNLDAPTKTVRITYHSNTITTPEHDREVAFKVALPPTTTQLDGDLYVLADAMQFLSTSAPNLTNLDRVIITTHEPRALDLITDTGTHNRVELHWTPRKPSVHRFPLFSKIFTNLHRGVDNLQVDAPLHSLPYTHSLDYITITHELERLRSWQLFFNNSHVSRLVHATIPTVSLKLHPFWLTLRLAWKHQDDPDRELSLA</sequence>
<keyword evidence="2" id="KW-1185">Reference proteome</keyword>
<dbReference type="EMBL" id="JABCKI010001057">
    <property type="protein sequence ID" value="KAG5649401.1"/>
    <property type="molecule type" value="Genomic_DNA"/>
</dbReference>
<reference evidence="1" key="2">
    <citation type="submission" date="2021-10" db="EMBL/GenBank/DDBJ databases">
        <title>Phylogenomics reveals ancestral predisposition of the termite-cultivated fungus Termitomyces towards a domesticated lifestyle.</title>
        <authorList>
            <person name="Auxier B."/>
            <person name="Grum-Grzhimaylo A."/>
            <person name="Cardenas M.E."/>
            <person name="Lodge J.D."/>
            <person name="Laessoe T."/>
            <person name="Pedersen O."/>
            <person name="Smith M.E."/>
            <person name="Kuyper T.W."/>
            <person name="Franco-Molano E.A."/>
            <person name="Baroni T.J."/>
            <person name="Aanen D.K."/>
        </authorList>
    </citation>
    <scope>NUCLEOTIDE SEQUENCE</scope>
    <source>
        <strain evidence="1">D49</strain>
    </source>
</reference>
<comment type="caution">
    <text evidence="1">The sequence shown here is derived from an EMBL/GenBank/DDBJ whole genome shotgun (WGS) entry which is preliminary data.</text>
</comment>
<organism evidence="1 2">
    <name type="scientific">Sphagnurus paluster</name>
    <dbReference type="NCBI Taxonomy" id="117069"/>
    <lineage>
        <taxon>Eukaryota</taxon>
        <taxon>Fungi</taxon>
        <taxon>Dikarya</taxon>
        <taxon>Basidiomycota</taxon>
        <taxon>Agaricomycotina</taxon>
        <taxon>Agaricomycetes</taxon>
        <taxon>Agaricomycetidae</taxon>
        <taxon>Agaricales</taxon>
        <taxon>Tricholomatineae</taxon>
        <taxon>Lyophyllaceae</taxon>
        <taxon>Sphagnurus</taxon>
    </lineage>
</organism>
<gene>
    <name evidence="1" type="ORF">H0H81_004105</name>
</gene>
<evidence type="ECO:0000313" key="1">
    <source>
        <dbReference type="EMBL" id="KAG5649401.1"/>
    </source>
</evidence>
<accession>A0A9P7GG96</accession>